<dbReference type="Proteomes" id="UP000521748">
    <property type="component" value="Unassembled WGS sequence"/>
</dbReference>
<organism evidence="2 3">
    <name type="scientific">Psychromicrobium silvestre</name>
    <dbReference type="NCBI Taxonomy" id="1645614"/>
    <lineage>
        <taxon>Bacteria</taxon>
        <taxon>Bacillati</taxon>
        <taxon>Actinomycetota</taxon>
        <taxon>Actinomycetes</taxon>
        <taxon>Micrococcales</taxon>
        <taxon>Micrococcaceae</taxon>
        <taxon>Psychromicrobium</taxon>
    </lineage>
</organism>
<comment type="caution">
    <text evidence="2">The sequence shown here is derived from an EMBL/GenBank/DDBJ whole genome shotgun (WGS) entry which is preliminary data.</text>
</comment>
<dbReference type="EMBL" id="JACBYQ010000002">
    <property type="protein sequence ID" value="NYE96205.1"/>
    <property type="molecule type" value="Genomic_DNA"/>
</dbReference>
<evidence type="ECO:0000313" key="3">
    <source>
        <dbReference type="Proteomes" id="UP000521748"/>
    </source>
</evidence>
<keyword evidence="3" id="KW-1185">Reference proteome</keyword>
<dbReference type="AlphaFoldDB" id="A0A7Y9LV56"/>
<evidence type="ECO:0000256" key="1">
    <source>
        <dbReference type="SAM" id="MobiDB-lite"/>
    </source>
</evidence>
<sequence length="54" mass="5725">MMIVNKLKTKRNPPNPPPKPRSEKRETIPKMTQGTALCPPEALGAGADSAAAGR</sequence>
<reference evidence="2 3" key="1">
    <citation type="submission" date="2020-07" db="EMBL/GenBank/DDBJ databases">
        <title>Sequencing the genomes of 1000 actinobacteria strains.</title>
        <authorList>
            <person name="Klenk H.-P."/>
        </authorList>
    </citation>
    <scope>NUCLEOTIDE SEQUENCE [LARGE SCALE GENOMIC DNA]</scope>
    <source>
        <strain evidence="2 3">DSM 102047</strain>
    </source>
</reference>
<name>A0A7Y9LV56_9MICC</name>
<accession>A0A7Y9LV56</accession>
<feature type="compositionally biased region" description="Low complexity" evidence="1">
    <location>
        <begin position="42"/>
        <end position="54"/>
    </location>
</feature>
<evidence type="ECO:0000313" key="2">
    <source>
        <dbReference type="EMBL" id="NYE96205.1"/>
    </source>
</evidence>
<proteinExistence type="predicted"/>
<feature type="region of interest" description="Disordered" evidence="1">
    <location>
        <begin position="1"/>
        <end position="54"/>
    </location>
</feature>
<protein>
    <submittedName>
        <fullName evidence="2">Uncharacterized protein</fullName>
    </submittedName>
</protein>
<gene>
    <name evidence="2" type="ORF">FHU41_002455</name>
</gene>